<feature type="compositionally biased region" description="Polar residues" evidence="5">
    <location>
        <begin position="174"/>
        <end position="183"/>
    </location>
</feature>
<evidence type="ECO:0000313" key="7">
    <source>
        <dbReference type="Proteomes" id="UP000310108"/>
    </source>
</evidence>
<evidence type="ECO:0000256" key="4">
    <source>
        <dbReference type="RuleBase" id="RU363090"/>
    </source>
</evidence>
<dbReference type="STRING" id="1306861.A0A4U6X227"/>
<dbReference type="PANTHER" id="PTHR12400:SF21">
    <property type="entry name" value="KINASE"/>
    <property type="match status" value="1"/>
</dbReference>
<dbReference type="InterPro" id="IPR005522">
    <property type="entry name" value="IPK"/>
</dbReference>
<feature type="region of interest" description="Disordered" evidence="5">
    <location>
        <begin position="1146"/>
        <end position="1166"/>
    </location>
</feature>
<feature type="region of interest" description="Disordered" evidence="5">
    <location>
        <begin position="793"/>
        <end position="842"/>
    </location>
</feature>
<feature type="compositionally biased region" description="Low complexity" evidence="5">
    <location>
        <begin position="204"/>
        <end position="233"/>
    </location>
</feature>
<feature type="compositionally biased region" description="Low complexity" evidence="5">
    <location>
        <begin position="18"/>
        <end position="28"/>
    </location>
</feature>
<dbReference type="GO" id="GO:0000824">
    <property type="term" value="F:inositol-1,4,5,6-tetrakisphosphate 3-kinase activity"/>
    <property type="evidence" value="ECO:0007669"/>
    <property type="project" value="TreeGrafter"/>
</dbReference>
<evidence type="ECO:0000256" key="5">
    <source>
        <dbReference type="SAM" id="MobiDB-lite"/>
    </source>
</evidence>
<comment type="caution">
    <text evidence="6">The sequence shown here is derived from an EMBL/GenBank/DDBJ whole genome shotgun (WGS) entry which is preliminary data.</text>
</comment>
<dbReference type="Gene3D" id="3.30.470.160">
    <property type="entry name" value="Inositol polyphosphate kinase"/>
    <property type="match status" value="1"/>
</dbReference>
<dbReference type="PANTHER" id="PTHR12400">
    <property type="entry name" value="INOSITOL POLYPHOSPHATE KINASE"/>
    <property type="match status" value="1"/>
</dbReference>
<keyword evidence="3 4" id="KW-0418">Kinase</keyword>
<feature type="region of interest" description="Disordered" evidence="5">
    <location>
        <begin position="433"/>
        <end position="492"/>
    </location>
</feature>
<feature type="compositionally biased region" description="Basic and acidic residues" evidence="5">
    <location>
        <begin position="632"/>
        <end position="646"/>
    </location>
</feature>
<feature type="compositionally biased region" description="Basic residues" evidence="5">
    <location>
        <begin position="664"/>
        <end position="674"/>
    </location>
</feature>
<feature type="compositionally biased region" description="Low complexity" evidence="5">
    <location>
        <begin position="831"/>
        <end position="842"/>
    </location>
</feature>
<gene>
    <name evidence="6" type="primary">SPCC970.08</name>
    <name evidence="6" type="ORF">CTA1_8411</name>
</gene>
<dbReference type="GO" id="GO:0005737">
    <property type="term" value="C:cytoplasm"/>
    <property type="evidence" value="ECO:0007669"/>
    <property type="project" value="TreeGrafter"/>
</dbReference>
<comment type="similarity">
    <text evidence="1 4">Belongs to the inositol phosphokinase (IPK) family.</text>
</comment>
<keyword evidence="7" id="KW-1185">Reference proteome</keyword>
<dbReference type="GO" id="GO:0005634">
    <property type="term" value="C:nucleus"/>
    <property type="evidence" value="ECO:0007669"/>
    <property type="project" value="TreeGrafter"/>
</dbReference>
<evidence type="ECO:0000313" key="6">
    <source>
        <dbReference type="EMBL" id="TKW49432.1"/>
    </source>
</evidence>
<organism evidence="6 7">
    <name type="scientific">Colletotrichum tanaceti</name>
    <dbReference type="NCBI Taxonomy" id="1306861"/>
    <lineage>
        <taxon>Eukaryota</taxon>
        <taxon>Fungi</taxon>
        <taxon>Dikarya</taxon>
        <taxon>Ascomycota</taxon>
        <taxon>Pezizomycotina</taxon>
        <taxon>Sordariomycetes</taxon>
        <taxon>Hypocreomycetidae</taxon>
        <taxon>Glomerellales</taxon>
        <taxon>Glomerellaceae</taxon>
        <taxon>Colletotrichum</taxon>
        <taxon>Colletotrichum destructivum species complex</taxon>
    </lineage>
</organism>
<evidence type="ECO:0000256" key="2">
    <source>
        <dbReference type="ARBA" id="ARBA00022679"/>
    </source>
</evidence>
<dbReference type="SUPFAM" id="SSF51905">
    <property type="entry name" value="FAD/NAD(P)-binding domain"/>
    <property type="match status" value="1"/>
</dbReference>
<name>A0A4U6X227_9PEZI</name>
<feature type="compositionally biased region" description="Polar residues" evidence="5">
    <location>
        <begin position="1147"/>
        <end position="1161"/>
    </location>
</feature>
<feature type="compositionally biased region" description="Low complexity" evidence="5">
    <location>
        <begin position="106"/>
        <end position="116"/>
    </location>
</feature>
<feature type="compositionally biased region" description="Low complexity" evidence="5">
    <location>
        <begin position="131"/>
        <end position="146"/>
    </location>
</feature>
<feature type="compositionally biased region" description="Polar residues" evidence="5">
    <location>
        <begin position="147"/>
        <end position="158"/>
    </location>
</feature>
<feature type="compositionally biased region" description="Low complexity" evidence="5">
    <location>
        <begin position="37"/>
        <end position="99"/>
    </location>
</feature>
<dbReference type="Gene3D" id="3.30.9.10">
    <property type="entry name" value="D-Amino Acid Oxidase, subunit A, domain 2"/>
    <property type="match status" value="1"/>
</dbReference>
<sequence>MSSPPRNAENAAPATLVSPAHSTPSPSSSSPPPPLPTTATATTATTTTISAPISSSKPCASPCPSVPTATAAAAAAAAASAAAVAAAGADGSTADPGTGSDVSGVAFAAAAAAPQQQQPPFPSSLPPSHPDTPLAQAADLPPATAAVTQHQQDVSSLDPNIKKPRGPAVLPRQSGPSLLTQALASARGIPTRTHSHQDQPPQPQSQLSTRSLPSPTADSLLPPSNPSSAAAGLDPLAVDTRNVPSLPGHSASVTSRSAPELASATPLDATDPTNAAEPHVADMEVMTSPTYDISSFQGIRAMLLDHRDFLKGTQSRGRGSSLERVDLESRSMGGLRKTRAHSHSTSPEASLTASVAPLDQKLHQDVAVPEVRPKKPEQRFSVGPEKIWSIGSSEAIDGQEDGQVEKSVHEAMIGVEPNARSRKASYSLRFFREGLPKEDKTPGRRKDTRPKEKLSLSHESQDPLSSDIAIEDFAKAASAQPSPRILDKKDRLPRQLERVKTFPLLSPQDGETPILTDSPTQDYFGLRKGNGDIFHKVDSDGARQTNIKAGSKHGDSEGEASLPAVHETVTAETRRPSADSSDRGESHEEGEESSEEKISSAVFVPHPGLEEAAERERDVAKPRQTAGSRTTSRAEDFHPWLVKADEPEPEEELSPDQPPDTLSHKPKPKSKPKRLPGEPNVTLREVQPGTIHDIAVEDGQEPPTAKQMPTHLDEHTHHHQVEHKEPLEAIELIPYKHQVGGHTTLWRFSKRAVCKQLNNRENEFYENVEQDHPDLLPFLPRYIGVLNVTFHKQPRRKSAHKREDMPVLERKKTGESGVAVSVSPSKSSTINGNSNGASQANNTEHRRIISQSLSNVPEPIPTVTFDDNWHILPRNLLQPTPPPTALPIRGRSTSSAGLPDNDEESKWTSPTRPSLDDRHANSWGATTVNKRLRNEVFNDVFLKQPIPIHKHRRPHQKSMAFRKQQTLRPASSVPDLVRRQDPSAQEGHAPQHPSPLRPSSSSPPPTESIPMERPDHPCHTGTAEAEDGEVNDVTGTSAPEPETLADKIIAQKKKRRYSGTGLRRKPRTVTESRGHLKYWEEADDAGYRGEDEGGQSLVTSQVNSPMIEAPNTNGASPHEGTVKELSLPVPATEAPQTEGVSELEHSTYASTVPSEVPSPTQEFRKIPRPVNPKEAQTQRDSRVEYFLLLEDLTAGMKRPCIMDLKMGTRQYGVEATPKKQKSQQGKCARTTSRELGVRVCGLQVWDVKSQSYVFKDKYFGRDLKAGQEFQDALTRFLYDGVDYASILRHIPTILQKLDHLESIVKELDGYRFYAASLLLFYDGDTTGEGNEYDTVVDDSTTDFATDTEETSALREKKRQKKKRGIDFKIADFANSLTKGDLAEGKPCPPQHPNEPDRGFLRGLYHHFPRNHSNGDMGSVLSAIRSAAKTVGAVAKLLLDLNRQYQALLARVNAAPGIPHERPSSPYWLDDPPFPELVEMQSETLAREADVVVIGSGITGVAVVRGLFAAAAAAAADDVDEAAADGPRVVVLDARALCAGATGRNGGHVKASPHELFRQLARHFGREGAARLTRFALRTAEAVLEVGGAEGREVAECRAVETVDFFLDAKGYEDGVESVEELRRWVPEVEVEALGGEATVERFGAQEGHVFGSLVYKAGALWPYRLVSALWKELLGAQGGRLTLEMKTAVEEVVLDAAGDGERPYVVRTGRGSIRARHVVHATNAHAAHFLTGLRGKMAGLKAHMTAQRPATAAAATTAAVGDDDGDGDRGGSGFRWKDGSGPGSRSWSILYGGGLFDYVTQRPNGDVMLGGGFGRSAGQGVDMVGVWDDSGTEGMTVAHVAGVMKALFGARWSGNVTRAWSGILAMTGDMAPFVGRVPGALSGAGAGGKGVALRGWRGEKKMRVVRAKKLDDGEESGWKGAGAGEWVSAGYCGDGMVWAWLCGTALGVMVAGQENVALEKGVGFPGGKLDEWFPRELLITEARAKKADLSNLVDELL</sequence>
<accession>A0A4U6X227</accession>
<dbReference type="GO" id="GO:0008440">
    <property type="term" value="F:inositol-1,4,5-trisphosphate 3-kinase activity"/>
    <property type="evidence" value="ECO:0007669"/>
    <property type="project" value="TreeGrafter"/>
</dbReference>
<feature type="compositionally biased region" description="Basic residues" evidence="5">
    <location>
        <begin position="1050"/>
        <end position="1067"/>
    </location>
</feature>
<dbReference type="SUPFAM" id="SSF56104">
    <property type="entry name" value="SAICAR synthase-like"/>
    <property type="match status" value="1"/>
</dbReference>
<keyword evidence="2 4" id="KW-0808">Transferase</keyword>
<feature type="compositionally biased region" description="Basic and acidic residues" evidence="5">
    <location>
        <begin position="801"/>
        <end position="814"/>
    </location>
</feature>
<dbReference type="InterPro" id="IPR038286">
    <property type="entry name" value="IPK_sf"/>
</dbReference>
<dbReference type="GO" id="GO:0032958">
    <property type="term" value="P:inositol phosphate biosynthetic process"/>
    <property type="evidence" value="ECO:0007669"/>
    <property type="project" value="InterPro"/>
</dbReference>
<feature type="compositionally biased region" description="Basic and acidic residues" evidence="5">
    <location>
        <begin position="433"/>
        <end position="461"/>
    </location>
</feature>
<feature type="region of interest" description="Disordered" evidence="5">
    <location>
        <begin position="1753"/>
        <end position="1782"/>
    </location>
</feature>
<dbReference type="GO" id="GO:0046854">
    <property type="term" value="P:phosphatidylinositol phosphate biosynthetic process"/>
    <property type="evidence" value="ECO:0007669"/>
    <property type="project" value="TreeGrafter"/>
</dbReference>
<dbReference type="EMBL" id="PJEX01000544">
    <property type="protein sequence ID" value="TKW49432.1"/>
    <property type="molecule type" value="Genomic_DNA"/>
</dbReference>
<reference evidence="6 7" key="1">
    <citation type="journal article" date="2019" name="PLoS ONE">
        <title>Comparative genome analysis indicates high evolutionary potential of pathogenicity genes in Colletotrichum tanaceti.</title>
        <authorList>
            <person name="Lelwala R.V."/>
            <person name="Korhonen P.K."/>
            <person name="Young N.D."/>
            <person name="Scott J.B."/>
            <person name="Ades P.A."/>
            <person name="Gasser R.B."/>
            <person name="Taylor P.W.J."/>
        </authorList>
    </citation>
    <scope>NUCLEOTIDE SEQUENCE [LARGE SCALE GENOMIC DNA]</scope>
    <source>
        <strain evidence="6">BRIP57314</strain>
    </source>
</reference>
<dbReference type="Gene3D" id="3.50.50.60">
    <property type="entry name" value="FAD/NAD(P)-binding domain"/>
    <property type="match status" value="1"/>
</dbReference>
<feature type="compositionally biased region" description="Basic and acidic residues" evidence="5">
    <location>
        <begin position="608"/>
        <end position="621"/>
    </location>
</feature>
<dbReference type="InterPro" id="IPR036188">
    <property type="entry name" value="FAD/NAD-bd_sf"/>
</dbReference>
<feature type="compositionally biased region" description="Polar residues" evidence="5">
    <location>
        <begin position="343"/>
        <end position="352"/>
    </location>
</feature>
<feature type="region of interest" description="Disordered" evidence="5">
    <location>
        <begin position="874"/>
        <end position="922"/>
    </location>
</feature>
<protein>
    <recommendedName>
        <fullName evidence="4">Kinase</fullName>
        <ecNumber evidence="4">2.7.-.-</ecNumber>
    </recommendedName>
</protein>
<feature type="region of interest" description="Disordered" evidence="5">
    <location>
        <begin position="1"/>
        <end position="274"/>
    </location>
</feature>
<dbReference type="Pfam" id="PF03770">
    <property type="entry name" value="IPK"/>
    <property type="match status" value="1"/>
</dbReference>
<feature type="region of interest" description="Disordered" evidence="5">
    <location>
        <begin position="535"/>
        <end position="683"/>
    </location>
</feature>
<feature type="compositionally biased region" description="Pro residues" evidence="5">
    <location>
        <begin position="117"/>
        <end position="130"/>
    </location>
</feature>
<proteinExistence type="inferred from homology"/>
<feature type="region of interest" description="Disordered" evidence="5">
    <location>
        <begin position="947"/>
        <end position="1069"/>
    </location>
</feature>
<evidence type="ECO:0000256" key="1">
    <source>
        <dbReference type="ARBA" id="ARBA00007374"/>
    </source>
</evidence>
<feature type="compositionally biased region" description="Basic and acidic residues" evidence="5">
    <location>
        <begin position="572"/>
        <end position="587"/>
    </location>
</feature>
<evidence type="ECO:0000256" key="3">
    <source>
        <dbReference type="ARBA" id="ARBA00022777"/>
    </source>
</evidence>
<dbReference type="Proteomes" id="UP000310108">
    <property type="component" value="Unassembled WGS sequence"/>
</dbReference>
<feature type="compositionally biased region" description="Pro residues" evidence="5">
    <location>
        <begin position="992"/>
        <end position="1007"/>
    </location>
</feature>
<feature type="region of interest" description="Disordered" evidence="5">
    <location>
        <begin position="329"/>
        <end position="352"/>
    </location>
</feature>
<dbReference type="EC" id="2.7.-.-" evidence="4"/>